<dbReference type="EMBL" id="JBHPEI010000014">
    <property type="protein sequence ID" value="MFC1799587.1"/>
    <property type="molecule type" value="Genomic_DNA"/>
</dbReference>
<reference evidence="2 3" key="1">
    <citation type="submission" date="2024-09" db="EMBL/GenBank/DDBJ databases">
        <authorList>
            <person name="D'Angelo T."/>
        </authorList>
    </citation>
    <scope>NUCLEOTIDE SEQUENCE [LARGE SCALE GENOMIC DNA]</scope>
    <source>
        <strain evidence="2">SAG AM-311-F02</strain>
    </source>
</reference>
<keyword evidence="3" id="KW-1185">Reference proteome</keyword>
<dbReference type="Proteomes" id="UP001594288">
    <property type="component" value="Unassembled WGS sequence"/>
</dbReference>
<evidence type="ECO:0000313" key="3">
    <source>
        <dbReference type="Proteomes" id="UP001594288"/>
    </source>
</evidence>
<sequence length="227" mass="24743">MRWVTLALLVLTAASPLAANDYFPMCPGSVWEYTGLETAGPYVTTCTGAEDFWGVECSVFAHSGTGDEGLLNYFFVGEGGGIFLRGAFRQLDDWGFIYEPGIEMLSANPALGQQWCDTVDLYSLPGHTYSTTFEICFSVLEEADLNLPGGTLHACGVGQVMPPMLIPGYDLFGRERSSSLSDASMWYADQVGLVQFLSLDMYQIAGYSLPPSATEVASWGRIKALYR</sequence>
<name>A0ABV6YNU2_UNCEI</name>
<evidence type="ECO:0000256" key="1">
    <source>
        <dbReference type="SAM" id="SignalP"/>
    </source>
</evidence>
<evidence type="ECO:0000313" key="2">
    <source>
        <dbReference type="EMBL" id="MFC1799587.1"/>
    </source>
</evidence>
<gene>
    <name evidence="2" type="ORF">ACFL2Z_01585</name>
</gene>
<accession>A0ABV6YNU2</accession>
<proteinExistence type="predicted"/>
<protein>
    <submittedName>
        <fullName evidence="2">Uncharacterized protein</fullName>
    </submittedName>
</protein>
<comment type="caution">
    <text evidence="2">The sequence shown here is derived from an EMBL/GenBank/DDBJ whole genome shotgun (WGS) entry which is preliminary data.</text>
</comment>
<organism evidence="2 3">
    <name type="scientific">Eiseniibacteriota bacterium</name>
    <dbReference type="NCBI Taxonomy" id="2212470"/>
    <lineage>
        <taxon>Bacteria</taxon>
        <taxon>Candidatus Eiseniibacteriota</taxon>
    </lineage>
</organism>
<feature type="signal peptide" evidence="1">
    <location>
        <begin position="1"/>
        <end position="19"/>
    </location>
</feature>
<keyword evidence="1" id="KW-0732">Signal</keyword>
<feature type="chain" id="PRO_5047184542" evidence="1">
    <location>
        <begin position="20"/>
        <end position="227"/>
    </location>
</feature>